<dbReference type="EMBL" id="MFSU01000029">
    <property type="protein sequence ID" value="OGI48366.1"/>
    <property type="molecule type" value="Genomic_DNA"/>
</dbReference>
<organism evidence="2 3">
    <name type="scientific">Candidatus Muproteobacteria bacterium RBG_16_65_34</name>
    <dbReference type="NCBI Taxonomy" id="1817760"/>
    <lineage>
        <taxon>Bacteria</taxon>
        <taxon>Pseudomonadati</taxon>
        <taxon>Pseudomonadota</taxon>
        <taxon>Candidatus Muproteobacteria</taxon>
    </lineage>
</organism>
<dbReference type="InterPro" id="IPR019587">
    <property type="entry name" value="Polyketide_cyclase/dehydratase"/>
</dbReference>
<evidence type="ECO:0008006" key="4">
    <source>
        <dbReference type="Google" id="ProtNLM"/>
    </source>
</evidence>
<evidence type="ECO:0000313" key="2">
    <source>
        <dbReference type="EMBL" id="OGI48366.1"/>
    </source>
</evidence>
<dbReference type="InterPro" id="IPR023393">
    <property type="entry name" value="START-like_dom_sf"/>
</dbReference>
<reference evidence="2 3" key="1">
    <citation type="journal article" date="2016" name="Nat. Commun.">
        <title>Thousands of microbial genomes shed light on interconnected biogeochemical processes in an aquifer system.</title>
        <authorList>
            <person name="Anantharaman K."/>
            <person name="Brown C.T."/>
            <person name="Hug L.A."/>
            <person name="Sharon I."/>
            <person name="Castelle C.J."/>
            <person name="Probst A.J."/>
            <person name="Thomas B.C."/>
            <person name="Singh A."/>
            <person name="Wilkins M.J."/>
            <person name="Karaoz U."/>
            <person name="Brodie E.L."/>
            <person name="Williams K.H."/>
            <person name="Hubbard S.S."/>
            <person name="Banfield J.F."/>
        </authorList>
    </citation>
    <scope>NUCLEOTIDE SEQUENCE [LARGE SCALE GENOMIC DNA]</scope>
</reference>
<gene>
    <name evidence="2" type="ORF">A2151_04005</name>
</gene>
<dbReference type="SUPFAM" id="SSF55961">
    <property type="entry name" value="Bet v1-like"/>
    <property type="match status" value="1"/>
</dbReference>
<feature type="chain" id="PRO_5009526828" description="Ribosome association toxin RatA" evidence="1">
    <location>
        <begin position="24"/>
        <end position="200"/>
    </location>
</feature>
<proteinExistence type="predicted"/>
<name>A0A1F6TTH0_9PROT</name>
<protein>
    <recommendedName>
        <fullName evidence="4">Ribosome association toxin RatA</fullName>
    </recommendedName>
</protein>
<feature type="signal peptide" evidence="1">
    <location>
        <begin position="1"/>
        <end position="23"/>
    </location>
</feature>
<dbReference type="AlphaFoldDB" id="A0A1F6TTH0"/>
<dbReference type="Proteomes" id="UP000178885">
    <property type="component" value="Unassembled WGS sequence"/>
</dbReference>
<accession>A0A1F6TTH0</accession>
<dbReference type="Pfam" id="PF10604">
    <property type="entry name" value="Polyketide_cyc2"/>
    <property type="match status" value="1"/>
</dbReference>
<comment type="caution">
    <text evidence="2">The sequence shown here is derived from an EMBL/GenBank/DDBJ whole genome shotgun (WGS) entry which is preliminary data.</text>
</comment>
<dbReference type="Gene3D" id="3.30.530.20">
    <property type="match status" value="1"/>
</dbReference>
<evidence type="ECO:0000313" key="3">
    <source>
        <dbReference type="Proteomes" id="UP000178885"/>
    </source>
</evidence>
<sequence length="200" mass="22163">MARVHGIRSLPLLLGLWAAPASAVTIIETSVTHDAGRYTVRFDVLIDAGIERVRPLVADYDRLTRLSPIVVESRVLATRADGGQRIQVTLNGCILIFCKTIKKVQEVRTAVDGAVTARTDPGESDFTFAEERWRVLPQAQRTHIRYEAEFVPGFFVPPLIGPWIVKSKIRTELETTAARLELLAAEEHAPADAPVQENTQ</sequence>
<evidence type="ECO:0000256" key="1">
    <source>
        <dbReference type="SAM" id="SignalP"/>
    </source>
</evidence>
<dbReference type="STRING" id="1817760.A2151_04005"/>
<keyword evidence="1" id="KW-0732">Signal</keyword>